<name>A0A644Y6J3_9ZZZZ</name>
<comment type="cofactor">
    <cofactor evidence="1">
        <name>FMN</name>
        <dbReference type="ChEBI" id="CHEBI:58210"/>
    </cofactor>
</comment>
<sequence>MKKLMIVYWSGTGNTAAMAESIGEGASSVWEGEVQVIPVDKVSKDDVLTANALAFGCPAMGNEVLEESEMEPFIESLNGEKIIASHIALFGSYDWGDGQWMNDWVERMTEMGFTVLDEGLVVHNAPDETALEKCRQLGKKLAVL</sequence>
<dbReference type="SUPFAM" id="SSF52218">
    <property type="entry name" value="Flavoproteins"/>
    <property type="match status" value="1"/>
</dbReference>
<keyword evidence="3" id="KW-0285">Flavoprotein</keyword>
<dbReference type="PROSITE" id="PS00201">
    <property type="entry name" value="FLAVODOXIN"/>
    <property type="match status" value="1"/>
</dbReference>
<organism evidence="7">
    <name type="scientific">bioreactor metagenome</name>
    <dbReference type="NCBI Taxonomy" id="1076179"/>
    <lineage>
        <taxon>unclassified sequences</taxon>
        <taxon>metagenomes</taxon>
        <taxon>ecological metagenomes</taxon>
    </lineage>
</organism>
<keyword evidence="5" id="KW-0249">Electron transport</keyword>
<keyword evidence="2" id="KW-0813">Transport</keyword>
<comment type="caution">
    <text evidence="7">The sequence shown here is derived from an EMBL/GenBank/DDBJ whole genome shotgun (WGS) entry which is preliminary data.</text>
</comment>
<dbReference type="InterPro" id="IPR010087">
    <property type="entry name" value="Flav_short"/>
</dbReference>
<dbReference type="EMBL" id="VSSQ01004058">
    <property type="protein sequence ID" value="MPM23558.1"/>
    <property type="molecule type" value="Genomic_DNA"/>
</dbReference>
<dbReference type="Gene3D" id="3.40.50.360">
    <property type="match status" value="1"/>
</dbReference>
<evidence type="ECO:0000256" key="1">
    <source>
        <dbReference type="ARBA" id="ARBA00001917"/>
    </source>
</evidence>
<dbReference type="PROSITE" id="PS50902">
    <property type="entry name" value="FLAVODOXIN_LIKE"/>
    <property type="match status" value="1"/>
</dbReference>
<evidence type="ECO:0000259" key="6">
    <source>
        <dbReference type="PROSITE" id="PS50902"/>
    </source>
</evidence>
<proteinExistence type="predicted"/>
<dbReference type="PANTHER" id="PTHR43717">
    <property type="entry name" value="ANAEROBIC NITRIC OXIDE REDUCTASE FLAVORUBREDOXIN"/>
    <property type="match status" value="1"/>
</dbReference>
<gene>
    <name evidence="7" type="ORF">SDC9_70032</name>
</gene>
<protein>
    <submittedName>
        <fullName evidence="7">Flavodoxin</fullName>
    </submittedName>
</protein>
<accession>A0A644Y6J3</accession>
<keyword evidence="4" id="KW-0288">FMN</keyword>
<dbReference type="GO" id="GO:0010181">
    <property type="term" value="F:FMN binding"/>
    <property type="evidence" value="ECO:0007669"/>
    <property type="project" value="InterPro"/>
</dbReference>
<evidence type="ECO:0000256" key="4">
    <source>
        <dbReference type="ARBA" id="ARBA00022643"/>
    </source>
</evidence>
<dbReference type="InterPro" id="IPR001226">
    <property type="entry name" value="Flavodoxin_CS"/>
</dbReference>
<evidence type="ECO:0000256" key="3">
    <source>
        <dbReference type="ARBA" id="ARBA00022630"/>
    </source>
</evidence>
<evidence type="ECO:0000313" key="7">
    <source>
        <dbReference type="EMBL" id="MPM23558.1"/>
    </source>
</evidence>
<feature type="domain" description="Flavodoxin-like" evidence="6">
    <location>
        <begin position="4"/>
        <end position="142"/>
    </location>
</feature>
<dbReference type="AlphaFoldDB" id="A0A644Y6J3"/>
<evidence type="ECO:0000256" key="2">
    <source>
        <dbReference type="ARBA" id="ARBA00022448"/>
    </source>
</evidence>
<dbReference type="Pfam" id="PF00258">
    <property type="entry name" value="Flavodoxin_1"/>
    <property type="match status" value="1"/>
</dbReference>
<dbReference type="NCBIfam" id="TIGR01753">
    <property type="entry name" value="flav_short"/>
    <property type="match status" value="1"/>
</dbReference>
<dbReference type="InterPro" id="IPR008254">
    <property type="entry name" value="Flavodoxin/NO_synth"/>
</dbReference>
<evidence type="ECO:0000256" key="5">
    <source>
        <dbReference type="ARBA" id="ARBA00022982"/>
    </source>
</evidence>
<reference evidence="7" key="1">
    <citation type="submission" date="2019-08" db="EMBL/GenBank/DDBJ databases">
        <authorList>
            <person name="Kucharzyk K."/>
            <person name="Murdoch R.W."/>
            <person name="Higgins S."/>
            <person name="Loffler F."/>
        </authorList>
    </citation>
    <scope>NUCLEOTIDE SEQUENCE</scope>
</reference>
<dbReference type="GO" id="GO:0009055">
    <property type="term" value="F:electron transfer activity"/>
    <property type="evidence" value="ECO:0007669"/>
    <property type="project" value="InterPro"/>
</dbReference>
<dbReference type="PANTHER" id="PTHR43717:SF1">
    <property type="entry name" value="ANAEROBIC NITRIC OXIDE REDUCTASE FLAVORUBREDOXIN"/>
    <property type="match status" value="1"/>
</dbReference>
<dbReference type="InterPro" id="IPR029039">
    <property type="entry name" value="Flavoprotein-like_sf"/>
</dbReference>